<gene>
    <name evidence="1" type="ORF">C6P40_003349</name>
</gene>
<keyword evidence="2" id="KW-1185">Reference proteome</keyword>
<proteinExistence type="predicted"/>
<evidence type="ECO:0000313" key="1">
    <source>
        <dbReference type="EMBL" id="KAG0686805.1"/>
    </source>
</evidence>
<dbReference type="EMBL" id="PUHW01000375">
    <property type="protein sequence ID" value="KAG0686805.1"/>
    <property type="molecule type" value="Genomic_DNA"/>
</dbReference>
<sequence length="88" mass="9767">MFENVCNLFQLSASVFRASASFKFQVSALSASDRWPLPAALAVLRSPFSVNWILDFGFWILNWRNVAPSPAVTAMELSHLLPAVAQQL</sequence>
<evidence type="ECO:0000313" key="2">
    <source>
        <dbReference type="Proteomes" id="UP000697127"/>
    </source>
</evidence>
<name>A0A9P6WGL0_9ASCO</name>
<protein>
    <submittedName>
        <fullName evidence="1">Uncharacterized protein</fullName>
    </submittedName>
</protein>
<reference evidence="1" key="1">
    <citation type="submission" date="2020-11" db="EMBL/GenBank/DDBJ databases">
        <title>Kefir isolates.</title>
        <authorList>
            <person name="Marcisauskas S."/>
            <person name="Kim Y."/>
            <person name="Blasche S."/>
        </authorList>
    </citation>
    <scope>NUCLEOTIDE SEQUENCE</scope>
    <source>
        <strain evidence="1">Olga-1</strain>
    </source>
</reference>
<comment type="caution">
    <text evidence="1">The sequence shown here is derived from an EMBL/GenBank/DDBJ whole genome shotgun (WGS) entry which is preliminary data.</text>
</comment>
<dbReference type="AlphaFoldDB" id="A0A9P6WGL0"/>
<accession>A0A9P6WGL0</accession>
<dbReference type="Proteomes" id="UP000697127">
    <property type="component" value="Unassembled WGS sequence"/>
</dbReference>
<organism evidence="1 2">
    <name type="scientific">Pichia californica</name>
    <dbReference type="NCBI Taxonomy" id="460514"/>
    <lineage>
        <taxon>Eukaryota</taxon>
        <taxon>Fungi</taxon>
        <taxon>Dikarya</taxon>
        <taxon>Ascomycota</taxon>
        <taxon>Saccharomycotina</taxon>
        <taxon>Pichiomycetes</taxon>
        <taxon>Pichiales</taxon>
        <taxon>Pichiaceae</taxon>
        <taxon>Pichia</taxon>
    </lineage>
</organism>